<protein>
    <recommendedName>
        <fullName evidence="1">PilZ domain-containing protein</fullName>
    </recommendedName>
</protein>
<gene>
    <name evidence="2" type="ORF">NITMOv2_3245</name>
</gene>
<proteinExistence type="predicted"/>
<dbReference type="AlphaFoldDB" id="A0A0K2GFA4"/>
<dbReference type="InterPro" id="IPR009875">
    <property type="entry name" value="PilZ_domain"/>
</dbReference>
<evidence type="ECO:0000313" key="3">
    <source>
        <dbReference type="Proteomes" id="UP000069205"/>
    </source>
</evidence>
<accession>A0A0K2GFA4</accession>
<name>A0A0K2GFA4_NITMO</name>
<dbReference type="KEGG" id="nmv:NITMOv2_3245"/>
<dbReference type="EMBL" id="CP011801">
    <property type="protein sequence ID" value="ALA59640.1"/>
    <property type="molecule type" value="Genomic_DNA"/>
</dbReference>
<dbReference type="Pfam" id="PF07238">
    <property type="entry name" value="PilZ"/>
    <property type="match status" value="1"/>
</dbReference>
<feature type="domain" description="PilZ" evidence="1">
    <location>
        <begin position="6"/>
        <end position="101"/>
    </location>
</feature>
<organism evidence="2 3">
    <name type="scientific">Nitrospira moscoviensis</name>
    <dbReference type="NCBI Taxonomy" id="42253"/>
    <lineage>
        <taxon>Bacteria</taxon>
        <taxon>Pseudomonadati</taxon>
        <taxon>Nitrospirota</taxon>
        <taxon>Nitrospiria</taxon>
        <taxon>Nitrospirales</taxon>
        <taxon>Nitrospiraceae</taxon>
        <taxon>Nitrospira</taxon>
    </lineage>
</organism>
<dbReference type="Proteomes" id="UP000069205">
    <property type="component" value="Chromosome"/>
</dbReference>
<dbReference type="SUPFAM" id="SSF141371">
    <property type="entry name" value="PilZ domain-like"/>
    <property type="match status" value="1"/>
</dbReference>
<reference evidence="2 3" key="1">
    <citation type="journal article" date="2015" name="Proc. Natl. Acad. Sci. U.S.A.">
        <title>Expanded metabolic versatility of ubiquitous nitrite-oxidizing bacteria from the genus Nitrospira.</title>
        <authorList>
            <person name="Koch H."/>
            <person name="Lucker S."/>
            <person name="Albertsen M."/>
            <person name="Kitzinger K."/>
            <person name="Herbold C."/>
            <person name="Spieck E."/>
            <person name="Nielsen P.H."/>
            <person name="Wagner M."/>
            <person name="Daims H."/>
        </authorList>
    </citation>
    <scope>NUCLEOTIDE SEQUENCE [LARGE SCALE GENOMIC DNA]</scope>
    <source>
        <strain evidence="2 3">NSP M-1</strain>
    </source>
</reference>
<dbReference type="OrthoDB" id="9798470at2"/>
<keyword evidence="3" id="KW-1185">Reference proteome</keyword>
<dbReference type="Gene3D" id="2.40.10.220">
    <property type="entry name" value="predicted glycosyltransferase like domains"/>
    <property type="match status" value="1"/>
</dbReference>
<dbReference type="GO" id="GO:0035438">
    <property type="term" value="F:cyclic-di-GMP binding"/>
    <property type="evidence" value="ECO:0007669"/>
    <property type="project" value="InterPro"/>
</dbReference>
<evidence type="ECO:0000259" key="1">
    <source>
        <dbReference type="Pfam" id="PF07238"/>
    </source>
</evidence>
<sequence length="118" mass="13315">MKTMEHRQHPRFPVQFRSSFSSANIVSGDGNLGDLSIRGCRVFSLIDVKVGTALQLRIEVSSGEPPIQVSQAVVRWSRGGSFGLEFMTLTPDEWARLQHVVKELELEPYQRDTQEQSV</sequence>
<evidence type="ECO:0000313" key="2">
    <source>
        <dbReference type="EMBL" id="ALA59640.1"/>
    </source>
</evidence>
<dbReference type="PATRIC" id="fig|42253.5.peg.3199"/>
<dbReference type="STRING" id="42253.NITMOv2_3245"/>